<dbReference type="AlphaFoldDB" id="A0AAV8T5H8"/>
<dbReference type="Proteomes" id="UP001159364">
    <property type="component" value="Linkage Group LG06"/>
</dbReference>
<dbReference type="EMBL" id="JAIWQS010000006">
    <property type="protein sequence ID" value="KAJ8762037.1"/>
    <property type="molecule type" value="Genomic_DNA"/>
</dbReference>
<dbReference type="Gene3D" id="3.40.640.10">
    <property type="entry name" value="Type I PLP-dependent aspartate aminotransferase-like (Major domain)"/>
    <property type="match status" value="1"/>
</dbReference>
<dbReference type="PANTHER" id="PTHR11999:SF96">
    <property type="entry name" value="TYROSINE DECARBOXYLASE"/>
    <property type="match status" value="1"/>
</dbReference>
<dbReference type="GO" id="GO:0030170">
    <property type="term" value="F:pyridoxal phosphate binding"/>
    <property type="evidence" value="ECO:0007669"/>
    <property type="project" value="InterPro"/>
</dbReference>
<dbReference type="Gene3D" id="1.20.1340.10">
    <property type="entry name" value="dopa decarboxylase, N-terminal domain"/>
    <property type="match status" value="1"/>
</dbReference>
<dbReference type="InterPro" id="IPR002129">
    <property type="entry name" value="PyrdxlP-dep_de-COase"/>
</dbReference>
<sequence>MGSVEADLVPQNNSSQTMNPMEFKRQGHTVIDFIANNYQNIEKYLIYSQVEPGYLRRRLPRSASNAPELIARILQDVQEHIVPGITDWLSPNYFAHFPSSGNIVVFLGEMLSTGFNVVGFNWISSPAATELEHIVMDWLGDMLQLPRSFLFSGNGGGVIHETTSELSHFVHSWCCWITKSTEEAKEIEEKRINNLHYYKVNCSLNKT</sequence>
<evidence type="ECO:0008006" key="8">
    <source>
        <dbReference type="Google" id="ProtNLM"/>
    </source>
</evidence>
<comment type="cofactor">
    <cofactor evidence="1 5">
        <name>pyridoxal 5'-phosphate</name>
        <dbReference type="ChEBI" id="CHEBI:597326"/>
    </cofactor>
</comment>
<dbReference type="SUPFAM" id="SSF53383">
    <property type="entry name" value="PLP-dependent transferases"/>
    <property type="match status" value="1"/>
</dbReference>
<dbReference type="InterPro" id="IPR010977">
    <property type="entry name" value="Aromatic_deC"/>
</dbReference>
<dbReference type="InterPro" id="IPR015421">
    <property type="entry name" value="PyrdxlP-dep_Trfase_major"/>
</dbReference>
<reference evidence="6 7" key="1">
    <citation type="submission" date="2021-09" db="EMBL/GenBank/DDBJ databases">
        <title>Genomic insights and catalytic innovation underlie evolution of tropane alkaloids biosynthesis.</title>
        <authorList>
            <person name="Wang Y.-J."/>
            <person name="Tian T."/>
            <person name="Huang J.-P."/>
            <person name="Huang S.-X."/>
        </authorList>
    </citation>
    <scope>NUCLEOTIDE SEQUENCE [LARGE SCALE GENOMIC DNA]</scope>
    <source>
        <strain evidence="6">KIB-2018</strain>
        <tissue evidence="6">Leaf</tissue>
    </source>
</reference>
<dbReference type="GO" id="GO:0006520">
    <property type="term" value="P:amino acid metabolic process"/>
    <property type="evidence" value="ECO:0007669"/>
    <property type="project" value="InterPro"/>
</dbReference>
<evidence type="ECO:0000313" key="6">
    <source>
        <dbReference type="EMBL" id="KAJ8762037.1"/>
    </source>
</evidence>
<evidence type="ECO:0000256" key="1">
    <source>
        <dbReference type="ARBA" id="ARBA00001933"/>
    </source>
</evidence>
<evidence type="ECO:0000256" key="2">
    <source>
        <dbReference type="ARBA" id="ARBA00022793"/>
    </source>
</evidence>
<keyword evidence="3 5" id="KW-0663">Pyridoxal phosphate</keyword>
<keyword evidence="2" id="KW-0210">Decarboxylase</keyword>
<keyword evidence="7" id="KW-1185">Reference proteome</keyword>
<evidence type="ECO:0000256" key="4">
    <source>
        <dbReference type="ARBA" id="ARBA00023239"/>
    </source>
</evidence>
<organism evidence="6 7">
    <name type="scientific">Erythroxylum novogranatense</name>
    <dbReference type="NCBI Taxonomy" id="1862640"/>
    <lineage>
        <taxon>Eukaryota</taxon>
        <taxon>Viridiplantae</taxon>
        <taxon>Streptophyta</taxon>
        <taxon>Embryophyta</taxon>
        <taxon>Tracheophyta</taxon>
        <taxon>Spermatophyta</taxon>
        <taxon>Magnoliopsida</taxon>
        <taxon>eudicotyledons</taxon>
        <taxon>Gunneridae</taxon>
        <taxon>Pentapetalae</taxon>
        <taxon>rosids</taxon>
        <taxon>fabids</taxon>
        <taxon>Malpighiales</taxon>
        <taxon>Erythroxylaceae</taxon>
        <taxon>Erythroxylum</taxon>
    </lineage>
</organism>
<dbReference type="GO" id="GO:0016831">
    <property type="term" value="F:carboxy-lyase activity"/>
    <property type="evidence" value="ECO:0007669"/>
    <property type="project" value="UniProtKB-KW"/>
</dbReference>
<gene>
    <name evidence="6" type="ORF">K2173_006639</name>
</gene>
<evidence type="ECO:0000256" key="5">
    <source>
        <dbReference type="RuleBase" id="RU000382"/>
    </source>
</evidence>
<keyword evidence="4 5" id="KW-0456">Lyase</keyword>
<dbReference type="PANTHER" id="PTHR11999">
    <property type="entry name" value="GROUP II PYRIDOXAL-5-PHOSPHATE DECARBOXYLASE"/>
    <property type="match status" value="1"/>
</dbReference>
<dbReference type="InterPro" id="IPR015424">
    <property type="entry name" value="PyrdxlP-dep_Trfase"/>
</dbReference>
<accession>A0AAV8T5H8</accession>
<dbReference type="GO" id="GO:0005737">
    <property type="term" value="C:cytoplasm"/>
    <property type="evidence" value="ECO:0007669"/>
    <property type="project" value="TreeGrafter"/>
</dbReference>
<dbReference type="Pfam" id="PF00282">
    <property type="entry name" value="Pyridoxal_deC"/>
    <property type="match status" value="1"/>
</dbReference>
<dbReference type="GO" id="GO:0019752">
    <property type="term" value="P:carboxylic acid metabolic process"/>
    <property type="evidence" value="ECO:0007669"/>
    <property type="project" value="InterPro"/>
</dbReference>
<protein>
    <recommendedName>
        <fullName evidence="8">Tyrosine decarboxylase</fullName>
    </recommendedName>
</protein>
<name>A0AAV8T5H8_9ROSI</name>
<dbReference type="PRINTS" id="PR00800">
    <property type="entry name" value="YHDCRBOXLASE"/>
</dbReference>
<proteinExistence type="inferred from homology"/>
<evidence type="ECO:0000313" key="7">
    <source>
        <dbReference type="Proteomes" id="UP001159364"/>
    </source>
</evidence>
<comment type="caution">
    <text evidence="6">The sequence shown here is derived from an EMBL/GenBank/DDBJ whole genome shotgun (WGS) entry which is preliminary data.</text>
</comment>
<comment type="similarity">
    <text evidence="5">Belongs to the group II decarboxylase family.</text>
</comment>
<evidence type="ECO:0000256" key="3">
    <source>
        <dbReference type="ARBA" id="ARBA00022898"/>
    </source>
</evidence>